<name>A0ABS4IRN7_9BACL</name>
<dbReference type="PRINTS" id="PR00032">
    <property type="entry name" value="HTHARAC"/>
</dbReference>
<comment type="caution">
    <text evidence="11">The sequence shown here is derived from an EMBL/GenBank/DDBJ whole genome shotgun (WGS) entry which is preliminary data.</text>
</comment>
<evidence type="ECO:0000256" key="4">
    <source>
        <dbReference type="ARBA" id="ARBA00023012"/>
    </source>
</evidence>
<evidence type="ECO:0000256" key="2">
    <source>
        <dbReference type="ARBA" id="ARBA00022490"/>
    </source>
</evidence>
<evidence type="ECO:0000256" key="8">
    <source>
        <dbReference type="PROSITE-ProRule" id="PRU00169"/>
    </source>
</evidence>
<dbReference type="Pfam" id="PF00072">
    <property type="entry name" value="Response_reg"/>
    <property type="match status" value="1"/>
</dbReference>
<dbReference type="SUPFAM" id="SSF52172">
    <property type="entry name" value="CheY-like"/>
    <property type="match status" value="1"/>
</dbReference>
<dbReference type="Gene3D" id="1.10.10.60">
    <property type="entry name" value="Homeodomain-like"/>
    <property type="match status" value="2"/>
</dbReference>
<evidence type="ECO:0000256" key="1">
    <source>
        <dbReference type="ARBA" id="ARBA00004496"/>
    </source>
</evidence>
<keyword evidence="4" id="KW-0902">Two-component regulatory system</keyword>
<evidence type="ECO:0000259" key="10">
    <source>
        <dbReference type="PROSITE" id="PS50110"/>
    </source>
</evidence>
<comment type="subcellular location">
    <subcellularLocation>
        <location evidence="1">Cytoplasm</location>
    </subcellularLocation>
</comment>
<accession>A0ABS4IRN7</accession>
<keyword evidence="7" id="KW-0804">Transcription</keyword>
<dbReference type="PROSITE" id="PS00041">
    <property type="entry name" value="HTH_ARAC_FAMILY_1"/>
    <property type="match status" value="1"/>
</dbReference>
<dbReference type="PANTHER" id="PTHR42713">
    <property type="entry name" value="HISTIDINE KINASE-RELATED"/>
    <property type="match status" value="1"/>
</dbReference>
<dbReference type="InterPro" id="IPR051552">
    <property type="entry name" value="HptR"/>
</dbReference>
<dbReference type="Proteomes" id="UP001519287">
    <property type="component" value="Unassembled WGS sequence"/>
</dbReference>
<proteinExistence type="predicted"/>
<dbReference type="SMART" id="SM00342">
    <property type="entry name" value="HTH_ARAC"/>
    <property type="match status" value="1"/>
</dbReference>
<dbReference type="InterPro" id="IPR009057">
    <property type="entry name" value="Homeodomain-like_sf"/>
</dbReference>
<dbReference type="PROSITE" id="PS50110">
    <property type="entry name" value="RESPONSE_REGULATORY"/>
    <property type="match status" value="1"/>
</dbReference>
<dbReference type="InterPro" id="IPR011006">
    <property type="entry name" value="CheY-like_superfamily"/>
</dbReference>
<reference evidence="11 12" key="1">
    <citation type="submission" date="2021-03" db="EMBL/GenBank/DDBJ databases">
        <title>Genomic Encyclopedia of Type Strains, Phase IV (KMG-IV): sequencing the most valuable type-strain genomes for metagenomic binning, comparative biology and taxonomic classification.</title>
        <authorList>
            <person name="Goeker M."/>
        </authorList>
    </citation>
    <scope>NUCLEOTIDE SEQUENCE [LARGE SCALE GENOMIC DNA]</scope>
    <source>
        <strain evidence="11 12">DSM 26048</strain>
    </source>
</reference>
<evidence type="ECO:0000313" key="11">
    <source>
        <dbReference type="EMBL" id="MBP1990240.1"/>
    </source>
</evidence>
<dbReference type="Gene3D" id="3.40.50.2300">
    <property type="match status" value="1"/>
</dbReference>
<keyword evidence="12" id="KW-1185">Reference proteome</keyword>
<evidence type="ECO:0000256" key="7">
    <source>
        <dbReference type="ARBA" id="ARBA00023163"/>
    </source>
</evidence>
<organism evidence="11 12">
    <name type="scientific">Paenibacillus eucommiae</name>
    <dbReference type="NCBI Taxonomy" id="1355755"/>
    <lineage>
        <taxon>Bacteria</taxon>
        <taxon>Bacillati</taxon>
        <taxon>Bacillota</taxon>
        <taxon>Bacilli</taxon>
        <taxon>Bacillales</taxon>
        <taxon>Paenibacillaceae</taxon>
        <taxon>Paenibacillus</taxon>
    </lineage>
</organism>
<dbReference type="InterPro" id="IPR020449">
    <property type="entry name" value="Tscrpt_reg_AraC-type_HTH"/>
</dbReference>
<dbReference type="SMART" id="SM00448">
    <property type="entry name" value="REC"/>
    <property type="match status" value="1"/>
</dbReference>
<evidence type="ECO:0000256" key="5">
    <source>
        <dbReference type="ARBA" id="ARBA00023015"/>
    </source>
</evidence>
<dbReference type="InterPro" id="IPR001789">
    <property type="entry name" value="Sig_transdc_resp-reg_receiver"/>
</dbReference>
<dbReference type="InterPro" id="IPR018062">
    <property type="entry name" value="HTH_AraC-typ_CS"/>
</dbReference>
<dbReference type="SUPFAM" id="SSF46689">
    <property type="entry name" value="Homeodomain-like"/>
    <property type="match status" value="2"/>
</dbReference>
<dbReference type="PANTHER" id="PTHR42713:SF3">
    <property type="entry name" value="TRANSCRIPTIONAL REGULATORY PROTEIN HPTR"/>
    <property type="match status" value="1"/>
</dbReference>
<keyword evidence="3 8" id="KW-0597">Phosphoprotein</keyword>
<protein>
    <submittedName>
        <fullName evidence="11">Two-component system response regulator YesN</fullName>
    </submittedName>
</protein>
<evidence type="ECO:0000313" key="12">
    <source>
        <dbReference type="Proteomes" id="UP001519287"/>
    </source>
</evidence>
<dbReference type="Pfam" id="PF12833">
    <property type="entry name" value="HTH_18"/>
    <property type="match status" value="1"/>
</dbReference>
<keyword evidence="2" id="KW-0963">Cytoplasm</keyword>
<keyword evidence="6" id="KW-0238">DNA-binding</keyword>
<dbReference type="EMBL" id="JAGGLB010000004">
    <property type="protein sequence ID" value="MBP1990240.1"/>
    <property type="molecule type" value="Genomic_DNA"/>
</dbReference>
<sequence length="267" mass="30801">MGSTIKVLIVDDEYLVRFGLRTTIDWEQYGYEIAGEASDGQEALELALTIRPDLIITDISMPFLDGIGFMEQLRQHETEVKIIVLTGYGDFNYARGALMYGASDYILKPVENNKLIETIKKLAVVIHNERITKQIMKEKLFTDLLAILKKICIQKTIPTNRFVEDAIKYIKQHYSEELSVGGIADKLFISSSYLMHLFKENTGMTVNDFITGYRIERAKSLLKTHEYKIYEVSIRVGFQDQRYFGQLFKKHVRLTPSEYIRSLSLES</sequence>
<feature type="domain" description="HTH araC/xylS-type" evidence="9">
    <location>
        <begin position="164"/>
        <end position="262"/>
    </location>
</feature>
<dbReference type="PROSITE" id="PS01124">
    <property type="entry name" value="HTH_ARAC_FAMILY_2"/>
    <property type="match status" value="1"/>
</dbReference>
<evidence type="ECO:0000259" key="9">
    <source>
        <dbReference type="PROSITE" id="PS01124"/>
    </source>
</evidence>
<evidence type="ECO:0000256" key="3">
    <source>
        <dbReference type="ARBA" id="ARBA00022553"/>
    </source>
</evidence>
<dbReference type="RefSeq" id="WP_209971028.1">
    <property type="nucleotide sequence ID" value="NZ_JAGGLB010000004.1"/>
</dbReference>
<evidence type="ECO:0000256" key="6">
    <source>
        <dbReference type="ARBA" id="ARBA00023125"/>
    </source>
</evidence>
<dbReference type="CDD" id="cd17536">
    <property type="entry name" value="REC_YesN-like"/>
    <property type="match status" value="1"/>
</dbReference>
<dbReference type="InterPro" id="IPR018060">
    <property type="entry name" value="HTH_AraC"/>
</dbReference>
<keyword evidence="5" id="KW-0805">Transcription regulation</keyword>
<feature type="modified residue" description="4-aspartylphosphate" evidence="8">
    <location>
        <position position="58"/>
    </location>
</feature>
<feature type="domain" description="Response regulatory" evidence="10">
    <location>
        <begin position="6"/>
        <end position="123"/>
    </location>
</feature>
<gene>
    <name evidence="11" type="ORF">J2Z66_001838</name>
</gene>